<dbReference type="AlphaFoldDB" id="A0A0R1UT75"/>
<dbReference type="PANTHER" id="PTHR23504:SF115">
    <property type="entry name" value="MULTIDRUG RESISTANCE PROTEIN 2"/>
    <property type="match status" value="1"/>
</dbReference>
<proteinExistence type="inferred from homology"/>
<keyword evidence="3" id="KW-0813">Transport</keyword>
<dbReference type="OrthoDB" id="9793283at2"/>
<keyword evidence="10" id="KW-1185">Reference proteome</keyword>
<dbReference type="Proteomes" id="UP000051084">
    <property type="component" value="Unassembled WGS sequence"/>
</dbReference>
<keyword evidence="4 7" id="KW-0812">Transmembrane</keyword>
<feature type="transmembrane region" description="Helical" evidence="7">
    <location>
        <begin position="249"/>
        <end position="269"/>
    </location>
</feature>
<evidence type="ECO:0000256" key="7">
    <source>
        <dbReference type="SAM" id="Phobius"/>
    </source>
</evidence>
<dbReference type="InterPro" id="IPR036259">
    <property type="entry name" value="MFS_trans_sf"/>
</dbReference>
<organism evidence="9 10">
    <name type="scientific">Limosilactobacillus equigenerosi DSM 18793 = JCM 14505</name>
    <dbReference type="NCBI Taxonomy" id="1423742"/>
    <lineage>
        <taxon>Bacteria</taxon>
        <taxon>Bacillati</taxon>
        <taxon>Bacillota</taxon>
        <taxon>Bacilli</taxon>
        <taxon>Lactobacillales</taxon>
        <taxon>Lactobacillaceae</taxon>
        <taxon>Limosilactobacillus</taxon>
    </lineage>
</organism>
<dbReference type="InterPro" id="IPR020846">
    <property type="entry name" value="MFS_dom"/>
</dbReference>
<dbReference type="PATRIC" id="fig|1423742.4.peg.1383"/>
<dbReference type="PROSITE" id="PS00216">
    <property type="entry name" value="SUGAR_TRANSPORT_1"/>
    <property type="match status" value="1"/>
</dbReference>
<feature type="transmembrane region" description="Helical" evidence="7">
    <location>
        <begin position="209"/>
        <end position="229"/>
    </location>
</feature>
<evidence type="ECO:0000313" key="10">
    <source>
        <dbReference type="Proteomes" id="UP000051084"/>
    </source>
</evidence>
<dbReference type="PANTHER" id="PTHR23504">
    <property type="entry name" value="MAJOR FACILITATOR SUPERFAMILY DOMAIN-CONTAINING PROTEIN 10"/>
    <property type="match status" value="1"/>
</dbReference>
<protein>
    <submittedName>
        <fullName evidence="9">Multidrug transporter</fullName>
    </submittedName>
</protein>
<keyword evidence="6 7" id="KW-0472">Membrane</keyword>
<feature type="transmembrane region" description="Helical" evidence="7">
    <location>
        <begin position="74"/>
        <end position="97"/>
    </location>
</feature>
<comment type="caution">
    <text evidence="9">The sequence shown here is derived from an EMBL/GenBank/DDBJ whole genome shotgun (WGS) entry which is preliminary data.</text>
</comment>
<evidence type="ECO:0000256" key="1">
    <source>
        <dbReference type="ARBA" id="ARBA00004651"/>
    </source>
</evidence>
<dbReference type="CDD" id="cd17325">
    <property type="entry name" value="MFS_MdtG_SLC18_like"/>
    <property type="match status" value="1"/>
</dbReference>
<dbReference type="InterPro" id="IPR005829">
    <property type="entry name" value="Sugar_transporter_CS"/>
</dbReference>
<evidence type="ECO:0000259" key="8">
    <source>
        <dbReference type="PROSITE" id="PS50850"/>
    </source>
</evidence>
<comment type="subcellular location">
    <subcellularLocation>
        <location evidence="1">Cell membrane</location>
        <topology evidence="1">Multi-pass membrane protein</topology>
    </subcellularLocation>
</comment>
<feature type="transmembrane region" description="Helical" evidence="7">
    <location>
        <begin position="161"/>
        <end position="181"/>
    </location>
</feature>
<dbReference type="SUPFAM" id="SSF103473">
    <property type="entry name" value="MFS general substrate transporter"/>
    <property type="match status" value="1"/>
</dbReference>
<feature type="transmembrane region" description="Helical" evidence="7">
    <location>
        <begin position="303"/>
        <end position="319"/>
    </location>
</feature>
<reference evidence="9 10" key="1">
    <citation type="journal article" date="2015" name="Genome Announc.">
        <title>Expanding the biotechnology potential of lactobacilli through comparative genomics of 213 strains and associated genera.</title>
        <authorList>
            <person name="Sun Z."/>
            <person name="Harris H.M."/>
            <person name="McCann A."/>
            <person name="Guo C."/>
            <person name="Argimon S."/>
            <person name="Zhang W."/>
            <person name="Yang X."/>
            <person name="Jeffery I.B."/>
            <person name="Cooney J.C."/>
            <person name="Kagawa T.F."/>
            <person name="Liu W."/>
            <person name="Song Y."/>
            <person name="Salvetti E."/>
            <person name="Wrobel A."/>
            <person name="Rasinkangas P."/>
            <person name="Parkhill J."/>
            <person name="Rea M.C."/>
            <person name="O'Sullivan O."/>
            <person name="Ritari J."/>
            <person name="Douillard F.P."/>
            <person name="Paul Ross R."/>
            <person name="Yang R."/>
            <person name="Briner A.E."/>
            <person name="Felis G.E."/>
            <person name="de Vos W.M."/>
            <person name="Barrangou R."/>
            <person name="Klaenhammer T.R."/>
            <person name="Caufield P.W."/>
            <person name="Cui Y."/>
            <person name="Zhang H."/>
            <person name="O'Toole P.W."/>
        </authorList>
    </citation>
    <scope>NUCLEOTIDE SEQUENCE [LARGE SCALE GENOMIC DNA]</scope>
    <source>
        <strain evidence="9 10">DSM 18793</strain>
    </source>
</reference>
<dbReference type="GO" id="GO:0022857">
    <property type="term" value="F:transmembrane transporter activity"/>
    <property type="evidence" value="ECO:0007669"/>
    <property type="project" value="InterPro"/>
</dbReference>
<evidence type="ECO:0000313" key="9">
    <source>
        <dbReference type="EMBL" id="KRL94600.1"/>
    </source>
</evidence>
<feature type="transmembrane region" description="Helical" evidence="7">
    <location>
        <begin position="9"/>
        <end position="29"/>
    </location>
</feature>
<gene>
    <name evidence="9" type="ORF">FC21_GL001334</name>
</gene>
<feature type="transmembrane region" description="Helical" evidence="7">
    <location>
        <begin position="340"/>
        <end position="361"/>
    </location>
</feature>
<evidence type="ECO:0000256" key="6">
    <source>
        <dbReference type="ARBA" id="ARBA00023136"/>
    </source>
</evidence>
<dbReference type="EMBL" id="AZGC01000033">
    <property type="protein sequence ID" value="KRL94600.1"/>
    <property type="molecule type" value="Genomic_DNA"/>
</dbReference>
<dbReference type="PROSITE" id="PS50850">
    <property type="entry name" value="MFS"/>
    <property type="match status" value="1"/>
</dbReference>
<feature type="transmembrane region" description="Helical" evidence="7">
    <location>
        <begin position="367"/>
        <end position="386"/>
    </location>
</feature>
<evidence type="ECO:0000256" key="3">
    <source>
        <dbReference type="ARBA" id="ARBA00022448"/>
    </source>
</evidence>
<feature type="transmembrane region" description="Helical" evidence="7">
    <location>
        <begin position="103"/>
        <end position="121"/>
    </location>
</feature>
<feature type="transmembrane region" description="Helical" evidence="7">
    <location>
        <begin position="133"/>
        <end position="155"/>
    </location>
</feature>
<name>A0A0R1UT75_9LACO</name>
<sequence length="396" mass="43416">MSKQTKRTILILLISQFLIMLGMSLIFPVQPFIQKEYHLTAFDMGTMSSIFALCQFVLSPIAGQWSDKIGRKPMMVWGLIVFALGEFIFAAGNNLFWFDLARAIDGVSAAMFVPASMALVADITSIKDRAKVIGWLSAAFSGGLILGPGLGGLLANVDYKFPFWVAGILGVISCIFLATYLPSDDQQVKTATASEPHAKTSPWQDVKQLMTPVMVVLCILILITAFGLTSFESVYSLYVNQEHGFGLQAIALVLTLNGIISLILQVFMFDWMTRVLSEIGVIRLTFILAIVGIWMVMYLHGEWVIMVATLLVFEGFDLVRPAITTLMTKLGGNKQGLLNGINTSLTSVGNILGPLLAGGLFDVNPRFPYWVSIVFIMLALLTTFVFSKQRVQSQAG</sequence>
<feature type="transmembrane region" description="Helical" evidence="7">
    <location>
        <begin position="41"/>
        <end position="62"/>
    </location>
</feature>
<evidence type="ECO:0000256" key="5">
    <source>
        <dbReference type="ARBA" id="ARBA00022989"/>
    </source>
</evidence>
<accession>A0A0R1UT75</accession>
<dbReference type="Pfam" id="PF07690">
    <property type="entry name" value="MFS_1"/>
    <property type="match status" value="1"/>
</dbReference>
<dbReference type="InterPro" id="IPR011701">
    <property type="entry name" value="MFS"/>
</dbReference>
<dbReference type="STRING" id="417373.GCA_001570685_01001"/>
<comment type="similarity">
    <text evidence="2">Belongs to the major facilitator superfamily. TCR/Tet family.</text>
</comment>
<evidence type="ECO:0000256" key="2">
    <source>
        <dbReference type="ARBA" id="ARBA00007520"/>
    </source>
</evidence>
<keyword evidence="5 7" id="KW-1133">Transmembrane helix</keyword>
<dbReference type="PRINTS" id="PR01035">
    <property type="entry name" value="TCRTETA"/>
</dbReference>
<dbReference type="Gene3D" id="1.20.1250.20">
    <property type="entry name" value="MFS general substrate transporter like domains"/>
    <property type="match status" value="1"/>
</dbReference>
<dbReference type="InterPro" id="IPR001958">
    <property type="entry name" value="Tet-R_TetA/multi-R_MdtG-like"/>
</dbReference>
<dbReference type="GO" id="GO:0005886">
    <property type="term" value="C:plasma membrane"/>
    <property type="evidence" value="ECO:0007669"/>
    <property type="project" value="UniProtKB-SubCell"/>
</dbReference>
<feature type="transmembrane region" description="Helical" evidence="7">
    <location>
        <begin position="281"/>
        <end position="297"/>
    </location>
</feature>
<evidence type="ECO:0000256" key="4">
    <source>
        <dbReference type="ARBA" id="ARBA00022692"/>
    </source>
</evidence>
<dbReference type="RefSeq" id="WP_056995621.1">
    <property type="nucleotide sequence ID" value="NZ_AZGC01000033.1"/>
</dbReference>
<feature type="domain" description="Major facilitator superfamily (MFS) profile" evidence="8">
    <location>
        <begin position="8"/>
        <end position="391"/>
    </location>
</feature>